<comment type="caution">
    <text evidence="3">The sequence shown here is derived from an EMBL/GenBank/DDBJ whole genome shotgun (WGS) entry which is preliminary data.</text>
</comment>
<sequence>MGACVSKSNGRPRSSRKRLRTRKCHGKISAGIPGSPKGLPGKNGNRTTDFALSEFHVETAGTTLRKSEVSNLTFHLTQMQWHHSQMDVNGLCHEEAWFDSVSILESDSDDDFSSVHGDCYPVASNSIGAQMLQYENASRFVGAMCKFDDLCDRPSRASALDLYMRKDGGRTDKGSHKDDCKEADRFKISAQGFELPFGKLEDGRFSMQGMEMSAKKKRLIDSYGSFKGFKDDKRDSVEKSRRLVPYVSFNDKLQQIPNASPPCQKRKSAVIRLSYKRKSYDDGETIEFCASKRYLYHPRGGLSIPCAPGEKPTAGCWSSLEPSTFKLRGESYFRDKRKISAPNHTPYHPIGVDLFMCPRKIHHIAQHIELPTVKPHDKFPSLLIVNIQLPTYPAAMFLGDTDGEGMSLVLYFKLSESFENEVSSHFLDSITRFINDECERVKGFAMDCTIPYRERLKIIGGIVNPEDLHLNSAEKKLVNAYNEKPVLSRPQHNFYRGANYFEIDLDVHRFSYISRKGLESFRERLKNGTLDLGLTIQAQKQEELPEQVLCCVRLNKIDFVDHGQIPTIVTLDD</sequence>
<evidence type="ECO:0000313" key="4">
    <source>
        <dbReference type="Proteomes" id="UP001085076"/>
    </source>
</evidence>
<organism evidence="3 4">
    <name type="scientific">Dioscorea zingiberensis</name>
    <dbReference type="NCBI Taxonomy" id="325984"/>
    <lineage>
        <taxon>Eukaryota</taxon>
        <taxon>Viridiplantae</taxon>
        <taxon>Streptophyta</taxon>
        <taxon>Embryophyta</taxon>
        <taxon>Tracheophyta</taxon>
        <taxon>Spermatophyta</taxon>
        <taxon>Magnoliopsida</taxon>
        <taxon>Liliopsida</taxon>
        <taxon>Dioscoreales</taxon>
        <taxon>Dioscoreaceae</taxon>
        <taxon>Dioscorea</taxon>
    </lineage>
</organism>
<protein>
    <recommendedName>
        <fullName evidence="2">Protein ENHANCED DISEASE RESISTANCE 2 C-terminal domain-containing protein</fullName>
    </recommendedName>
</protein>
<feature type="region of interest" description="Disordered" evidence="1">
    <location>
        <begin position="1"/>
        <end position="44"/>
    </location>
</feature>
<accession>A0A9D5D0Z3</accession>
<dbReference type="AlphaFoldDB" id="A0A9D5D0Z3"/>
<evidence type="ECO:0000256" key="1">
    <source>
        <dbReference type="SAM" id="MobiDB-lite"/>
    </source>
</evidence>
<evidence type="ECO:0000259" key="2">
    <source>
        <dbReference type="Pfam" id="PF07059"/>
    </source>
</evidence>
<dbReference type="PANTHER" id="PTHR31558">
    <property type="entry name" value="CW14 PROTEIN"/>
    <property type="match status" value="1"/>
</dbReference>
<gene>
    <name evidence="3" type="ORF">J5N97_010313</name>
</gene>
<name>A0A9D5D0Z3_9LILI</name>
<keyword evidence="4" id="KW-1185">Reference proteome</keyword>
<feature type="domain" description="Protein ENHANCED DISEASE RESISTANCE 2 C-terminal" evidence="2">
    <location>
        <begin position="317"/>
        <end position="558"/>
    </location>
</feature>
<proteinExistence type="predicted"/>
<dbReference type="EMBL" id="JAGGNH010000002">
    <property type="protein sequence ID" value="KAJ0982058.1"/>
    <property type="molecule type" value="Genomic_DNA"/>
</dbReference>
<dbReference type="Pfam" id="PF07059">
    <property type="entry name" value="EDR2_C"/>
    <property type="match status" value="1"/>
</dbReference>
<dbReference type="OrthoDB" id="9970435at2759"/>
<feature type="compositionally biased region" description="Basic residues" evidence="1">
    <location>
        <begin position="13"/>
        <end position="26"/>
    </location>
</feature>
<evidence type="ECO:0000313" key="3">
    <source>
        <dbReference type="EMBL" id="KAJ0982058.1"/>
    </source>
</evidence>
<dbReference type="InterPro" id="IPR009769">
    <property type="entry name" value="EDR2_C"/>
</dbReference>
<reference evidence="3" key="2">
    <citation type="journal article" date="2022" name="Hortic Res">
        <title>The genome of Dioscorea zingiberensis sheds light on the biosynthesis, origin and evolution of the medicinally important diosgenin saponins.</title>
        <authorList>
            <person name="Li Y."/>
            <person name="Tan C."/>
            <person name="Li Z."/>
            <person name="Guo J."/>
            <person name="Li S."/>
            <person name="Chen X."/>
            <person name="Wang C."/>
            <person name="Dai X."/>
            <person name="Yang H."/>
            <person name="Song W."/>
            <person name="Hou L."/>
            <person name="Xu J."/>
            <person name="Tong Z."/>
            <person name="Xu A."/>
            <person name="Yuan X."/>
            <person name="Wang W."/>
            <person name="Yang Q."/>
            <person name="Chen L."/>
            <person name="Sun Z."/>
            <person name="Wang K."/>
            <person name="Pan B."/>
            <person name="Chen J."/>
            <person name="Bao Y."/>
            <person name="Liu F."/>
            <person name="Qi X."/>
            <person name="Gang D.R."/>
            <person name="Wen J."/>
            <person name="Li J."/>
        </authorList>
    </citation>
    <scope>NUCLEOTIDE SEQUENCE</scope>
    <source>
        <strain evidence="3">Dzin_1.0</strain>
    </source>
</reference>
<dbReference type="PANTHER" id="PTHR31558:SF40">
    <property type="entry name" value="EXPRESSED PROTEIN"/>
    <property type="match status" value="1"/>
</dbReference>
<dbReference type="Proteomes" id="UP001085076">
    <property type="component" value="Miscellaneous, Linkage group lg02"/>
</dbReference>
<reference evidence="3" key="1">
    <citation type="submission" date="2021-03" db="EMBL/GenBank/DDBJ databases">
        <authorList>
            <person name="Li Z."/>
            <person name="Yang C."/>
        </authorList>
    </citation>
    <scope>NUCLEOTIDE SEQUENCE</scope>
    <source>
        <strain evidence="3">Dzin_1.0</strain>
        <tissue evidence="3">Leaf</tissue>
    </source>
</reference>